<comment type="similarity">
    <text evidence="1">Belongs to the LysR transcriptional regulatory family.</text>
</comment>
<dbReference type="Pfam" id="PF03466">
    <property type="entry name" value="LysR_substrate"/>
    <property type="match status" value="1"/>
</dbReference>
<dbReference type="GO" id="GO:0003700">
    <property type="term" value="F:DNA-binding transcription factor activity"/>
    <property type="evidence" value="ECO:0007669"/>
    <property type="project" value="InterPro"/>
</dbReference>
<dbReference type="RefSeq" id="WP_115884927.1">
    <property type="nucleotide sequence ID" value="NZ_CBCSHX010000002.1"/>
</dbReference>
<dbReference type="OrthoDB" id="9803735at2"/>
<keyword evidence="4" id="KW-0804">Transcription</keyword>
<dbReference type="PANTHER" id="PTHR30126:SF96">
    <property type="entry name" value="TRANSCRIPTIONAL REGULATORY PROTEIN, LYSR FAMILY"/>
    <property type="match status" value="1"/>
</dbReference>
<dbReference type="SUPFAM" id="SSF46785">
    <property type="entry name" value="Winged helix' DNA-binding domain"/>
    <property type="match status" value="1"/>
</dbReference>
<reference evidence="6 7" key="1">
    <citation type="submission" date="2018-08" db="EMBL/GenBank/DDBJ databases">
        <title>Genomic Encyclopedia of Type Strains, Phase IV (KMG-IV): sequencing the most valuable type-strain genomes for metagenomic binning, comparative biology and taxonomic classification.</title>
        <authorList>
            <person name="Goeker M."/>
        </authorList>
    </citation>
    <scope>NUCLEOTIDE SEQUENCE [LARGE SCALE GENOMIC DNA]</scope>
    <source>
        <strain evidence="6 7">DSM 17274</strain>
    </source>
</reference>
<evidence type="ECO:0000313" key="7">
    <source>
        <dbReference type="Proteomes" id="UP000257076"/>
    </source>
</evidence>
<proteinExistence type="inferred from homology"/>
<dbReference type="EMBL" id="QUMW01000010">
    <property type="protein sequence ID" value="REG24797.1"/>
    <property type="molecule type" value="Genomic_DNA"/>
</dbReference>
<evidence type="ECO:0000259" key="5">
    <source>
        <dbReference type="PROSITE" id="PS50931"/>
    </source>
</evidence>
<dbReference type="Gene3D" id="3.40.190.290">
    <property type="match status" value="1"/>
</dbReference>
<organism evidence="6 7">
    <name type="scientific">Jeotgalicoccus halotolerans</name>
    <dbReference type="NCBI Taxonomy" id="157227"/>
    <lineage>
        <taxon>Bacteria</taxon>
        <taxon>Bacillati</taxon>
        <taxon>Bacillota</taxon>
        <taxon>Bacilli</taxon>
        <taxon>Bacillales</taxon>
        <taxon>Staphylococcaceae</taxon>
        <taxon>Jeotgalicoccus</taxon>
    </lineage>
</organism>
<evidence type="ECO:0000313" key="6">
    <source>
        <dbReference type="EMBL" id="REG24797.1"/>
    </source>
</evidence>
<dbReference type="InterPro" id="IPR000847">
    <property type="entry name" value="LysR_HTH_N"/>
</dbReference>
<accession>A0A3E0AYL5</accession>
<evidence type="ECO:0000256" key="2">
    <source>
        <dbReference type="ARBA" id="ARBA00023015"/>
    </source>
</evidence>
<dbReference type="AlphaFoldDB" id="A0A3E0AYL5"/>
<evidence type="ECO:0000256" key="1">
    <source>
        <dbReference type="ARBA" id="ARBA00009437"/>
    </source>
</evidence>
<sequence>MDIKQLRYFHEIVKHGKVSRAANSLYVSQPSLSMSLSKLENEIGFKLLERNDGTFKLTDAGAEFYKHVKLVLSIFENMEDEVEYIGKRGSGQLKMGITELFRAVIPELFDIFLESNNNFDIKLTEGTTSHIIDQLRMHQLHFGLTTLSYLDEDMESIYLGPNIHSLLVHRDIPLSELNNVSLQNYQNHTLIFSEGSYELNEFLHKNNLKFRNVIRVDTIGTAVRLVKKGLGIAVMPELYASNYTDDDVTSISLDYDLKGPDLYLSYMKNRYFTSDIEKFINVTKEYLEN</sequence>
<dbReference type="Gene3D" id="1.10.10.10">
    <property type="entry name" value="Winged helix-like DNA-binding domain superfamily/Winged helix DNA-binding domain"/>
    <property type="match status" value="1"/>
</dbReference>
<gene>
    <name evidence="6" type="ORF">DFR63_1105</name>
</gene>
<keyword evidence="2" id="KW-0805">Transcription regulation</keyword>
<dbReference type="FunFam" id="1.10.10.10:FF:000001">
    <property type="entry name" value="LysR family transcriptional regulator"/>
    <property type="match status" value="1"/>
</dbReference>
<keyword evidence="7" id="KW-1185">Reference proteome</keyword>
<dbReference type="InterPro" id="IPR005119">
    <property type="entry name" value="LysR_subst-bd"/>
</dbReference>
<feature type="domain" description="HTH lysR-type" evidence="5">
    <location>
        <begin position="1"/>
        <end position="58"/>
    </location>
</feature>
<comment type="caution">
    <text evidence="6">The sequence shown here is derived from an EMBL/GenBank/DDBJ whole genome shotgun (WGS) entry which is preliminary data.</text>
</comment>
<dbReference type="Proteomes" id="UP000257076">
    <property type="component" value="Unassembled WGS sequence"/>
</dbReference>
<dbReference type="Pfam" id="PF00126">
    <property type="entry name" value="HTH_1"/>
    <property type="match status" value="1"/>
</dbReference>
<dbReference type="PANTHER" id="PTHR30126">
    <property type="entry name" value="HTH-TYPE TRANSCRIPTIONAL REGULATOR"/>
    <property type="match status" value="1"/>
</dbReference>
<dbReference type="CDD" id="cd05466">
    <property type="entry name" value="PBP2_LTTR_substrate"/>
    <property type="match status" value="1"/>
</dbReference>
<dbReference type="InterPro" id="IPR036388">
    <property type="entry name" value="WH-like_DNA-bd_sf"/>
</dbReference>
<dbReference type="GO" id="GO:0003677">
    <property type="term" value="F:DNA binding"/>
    <property type="evidence" value="ECO:0007669"/>
    <property type="project" value="UniProtKB-KW"/>
</dbReference>
<protein>
    <submittedName>
        <fullName evidence="6">LysR family transcriptional regulator</fullName>
    </submittedName>
</protein>
<dbReference type="InterPro" id="IPR036390">
    <property type="entry name" value="WH_DNA-bd_sf"/>
</dbReference>
<keyword evidence="3" id="KW-0238">DNA-binding</keyword>
<evidence type="ECO:0000256" key="4">
    <source>
        <dbReference type="ARBA" id="ARBA00023163"/>
    </source>
</evidence>
<dbReference type="PRINTS" id="PR00039">
    <property type="entry name" value="HTHLYSR"/>
</dbReference>
<name>A0A3E0AYL5_9STAP</name>
<dbReference type="SUPFAM" id="SSF53850">
    <property type="entry name" value="Periplasmic binding protein-like II"/>
    <property type="match status" value="1"/>
</dbReference>
<evidence type="ECO:0000256" key="3">
    <source>
        <dbReference type="ARBA" id="ARBA00023125"/>
    </source>
</evidence>
<dbReference type="PROSITE" id="PS50931">
    <property type="entry name" value="HTH_LYSR"/>
    <property type="match status" value="1"/>
</dbReference>